<name>A0AAD7EEJ8_9AGAR</name>
<organism evidence="2 3">
    <name type="scientific">Mycena albidolilacea</name>
    <dbReference type="NCBI Taxonomy" id="1033008"/>
    <lineage>
        <taxon>Eukaryota</taxon>
        <taxon>Fungi</taxon>
        <taxon>Dikarya</taxon>
        <taxon>Basidiomycota</taxon>
        <taxon>Agaricomycotina</taxon>
        <taxon>Agaricomycetes</taxon>
        <taxon>Agaricomycetidae</taxon>
        <taxon>Agaricales</taxon>
        <taxon>Marasmiineae</taxon>
        <taxon>Mycenaceae</taxon>
        <taxon>Mycena</taxon>
    </lineage>
</organism>
<accession>A0AAD7EEJ8</accession>
<evidence type="ECO:0000259" key="1">
    <source>
        <dbReference type="Pfam" id="PF20722"/>
    </source>
</evidence>
<feature type="non-terminal residue" evidence="2">
    <location>
        <position position="470"/>
    </location>
</feature>
<dbReference type="AlphaFoldDB" id="A0AAD7EEJ8"/>
<dbReference type="InterPro" id="IPR049233">
    <property type="entry name" value="DUF6830"/>
</dbReference>
<dbReference type="EMBL" id="JARIHO010000066">
    <property type="protein sequence ID" value="KAJ7314687.1"/>
    <property type="molecule type" value="Genomic_DNA"/>
</dbReference>
<comment type="caution">
    <text evidence="2">The sequence shown here is derived from an EMBL/GenBank/DDBJ whole genome shotgun (WGS) entry which is preliminary data.</text>
</comment>
<gene>
    <name evidence="2" type="ORF">DFH08DRAFT_716459</name>
</gene>
<dbReference type="Pfam" id="PF20722">
    <property type="entry name" value="DUF6830"/>
    <property type="match status" value="1"/>
</dbReference>
<feature type="domain" description="DUF6830" evidence="1">
    <location>
        <begin position="185"/>
        <end position="344"/>
    </location>
</feature>
<evidence type="ECO:0000313" key="2">
    <source>
        <dbReference type="EMBL" id="KAJ7314687.1"/>
    </source>
</evidence>
<reference evidence="2" key="1">
    <citation type="submission" date="2023-03" db="EMBL/GenBank/DDBJ databases">
        <title>Massive genome expansion in bonnet fungi (Mycena s.s.) driven by repeated elements and novel gene families across ecological guilds.</title>
        <authorList>
            <consortium name="Lawrence Berkeley National Laboratory"/>
            <person name="Harder C.B."/>
            <person name="Miyauchi S."/>
            <person name="Viragh M."/>
            <person name="Kuo A."/>
            <person name="Thoen E."/>
            <person name="Andreopoulos B."/>
            <person name="Lu D."/>
            <person name="Skrede I."/>
            <person name="Drula E."/>
            <person name="Henrissat B."/>
            <person name="Morin E."/>
            <person name="Kohler A."/>
            <person name="Barry K."/>
            <person name="LaButti K."/>
            <person name="Morin E."/>
            <person name="Salamov A."/>
            <person name="Lipzen A."/>
            <person name="Mereny Z."/>
            <person name="Hegedus B."/>
            <person name="Baldrian P."/>
            <person name="Stursova M."/>
            <person name="Weitz H."/>
            <person name="Taylor A."/>
            <person name="Grigoriev I.V."/>
            <person name="Nagy L.G."/>
            <person name="Martin F."/>
            <person name="Kauserud H."/>
        </authorList>
    </citation>
    <scope>NUCLEOTIDE SEQUENCE</scope>
    <source>
        <strain evidence="2">CBHHK002</strain>
    </source>
</reference>
<dbReference type="Proteomes" id="UP001218218">
    <property type="component" value="Unassembled WGS sequence"/>
</dbReference>
<evidence type="ECO:0000313" key="3">
    <source>
        <dbReference type="Proteomes" id="UP001218218"/>
    </source>
</evidence>
<proteinExistence type="predicted"/>
<protein>
    <recommendedName>
        <fullName evidence="1">DUF6830 domain-containing protein</fullName>
    </recommendedName>
</protein>
<keyword evidence="3" id="KW-1185">Reference proteome</keyword>
<sequence>AIASLNDFFYVGQAPEIDGEVLETMDMLLNRFHAHKQGIMAAKARKGKNGPIENWHIPKLEFLQSVVPAIQASGVPLQWSADVTEHAHITLIKDPASNTNNQNYEPQIVRHLDRKDKLRQFNLATAMSSAGVDFRQDYSDALARLQDDDDDGDGEPSRLVNSTSQLLDLIDPVVRLAGTGRKKVDYFRTSSLLAAGTFPEAPTPFRTFAAPDNSTAFHLNRDHVGRRLQLDAAAALFKIPDLLCALQTYLHRHQESSHLSWLEIGGRIPVANTHLPFDKIEVWHSVRIQSRSFHSQDNILEPETVNAAPPDSHWEMGRRDMVIVNQDLKYKWPKSGIEGHTICQLCMIFRVVPKDGRPAPPGTAGFLAYVQRFDIVPQRINKRNVICPEPAAGMYQLKRAGRVGGSQMGDIIPLDRLRVAVELTPCFGKTANPCLTKENSLDYSDDFWLSKWFNKELFWALSQGGKGTPE</sequence>